<evidence type="ECO:0000313" key="2">
    <source>
        <dbReference type="Proteomes" id="UP000663844"/>
    </source>
</evidence>
<dbReference type="Proteomes" id="UP000663844">
    <property type="component" value="Unassembled WGS sequence"/>
</dbReference>
<accession>A0A820JTR3</accession>
<proteinExistence type="predicted"/>
<dbReference type="EMBL" id="CAJOAZ010019001">
    <property type="protein sequence ID" value="CAF4331785.1"/>
    <property type="molecule type" value="Genomic_DNA"/>
</dbReference>
<sequence>MFFLTTIYNNNNWQIFNISRHLFHRYFKQTDAKSVNSVNVQSFDTEQSCSNVLQIEQSESLVTNK</sequence>
<protein>
    <submittedName>
        <fullName evidence="1">Uncharacterized protein</fullName>
    </submittedName>
</protein>
<organism evidence="1 2">
    <name type="scientific">Adineta steineri</name>
    <dbReference type="NCBI Taxonomy" id="433720"/>
    <lineage>
        <taxon>Eukaryota</taxon>
        <taxon>Metazoa</taxon>
        <taxon>Spiralia</taxon>
        <taxon>Gnathifera</taxon>
        <taxon>Rotifera</taxon>
        <taxon>Eurotatoria</taxon>
        <taxon>Bdelloidea</taxon>
        <taxon>Adinetida</taxon>
        <taxon>Adinetidae</taxon>
        <taxon>Adineta</taxon>
    </lineage>
</organism>
<feature type="non-terminal residue" evidence="1">
    <location>
        <position position="1"/>
    </location>
</feature>
<gene>
    <name evidence="1" type="ORF">OXD698_LOCUS47735</name>
</gene>
<reference evidence="1" key="1">
    <citation type="submission" date="2021-02" db="EMBL/GenBank/DDBJ databases">
        <authorList>
            <person name="Nowell W R."/>
        </authorList>
    </citation>
    <scope>NUCLEOTIDE SEQUENCE</scope>
</reference>
<name>A0A820JTR3_9BILA</name>
<comment type="caution">
    <text evidence="1">The sequence shown here is derived from an EMBL/GenBank/DDBJ whole genome shotgun (WGS) entry which is preliminary data.</text>
</comment>
<dbReference type="AlphaFoldDB" id="A0A820JTR3"/>
<evidence type="ECO:0000313" key="1">
    <source>
        <dbReference type="EMBL" id="CAF4331785.1"/>
    </source>
</evidence>